<evidence type="ECO:0000313" key="2">
    <source>
        <dbReference type="Proteomes" id="UP000504612"/>
    </source>
</evidence>
<feature type="domain" description="Epg5-like central TPR repeats" evidence="1">
    <location>
        <begin position="176"/>
        <end position="309"/>
    </location>
</feature>
<feature type="non-terminal residue" evidence="3">
    <location>
        <position position="607"/>
    </location>
</feature>
<sequence length="607" mass="68943">MSLALGYNGWLLLNFRLAALRESQQVAFSSEILDTLPKLYTNREEQVTLHLECRGGSGKSCHGAAHVTIQFEGKHKNEAVNQQLHILEKEMKHLQAEAAQMPPLNVVGAAVYVENFITGLINIYKLQPTPRIQRIGISLFFAVVEYVCDETQRHPPSRQFFTSCIEVLGQVFIAGTKSECQRVLQTILKNRRLCTLLSPYFTPVASPEEFVSLYEKVVAFLGDDNSDVIFMLLTKFDLLEWLQSSKPALSERGQLLESIHVGLKTCGFEPEKDILMPFSIFCKHGVCLLQYQFPDHYSSFLRLLLQNTFVLGEWETQKAKNNFQLLSCPLWNSFKKLVMCSWKQFTRSLSLSLSFSALHYLFLTTIQLFKPWLEVLEGEETSKQRCYPWLESDASIASTMVELFASSIAVLHKGFKDKVLPSDPGILWLLVMHYCESYTAPKMPEHLLHIFHMELGRLPWKEVHPDQHLMEEFFKVERGSPKSCFLFLGSVLCEVNWVSVLADAWDPSPPPDTHSLIVCLLYMVILLAKEEELITKEQSPLLNVLGQTSSLPWHHINIVSYRSILGYFNSHYPPSILLAKEPAAELVVKLLKVSAGFSTALDSSGHV</sequence>
<dbReference type="GO" id="GO:0097352">
    <property type="term" value="P:autophagosome maturation"/>
    <property type="evidence" value="ECO:0007669"/>
    <property type="project" value="TreeGrafter"/>
</dbReference>
<dbReference type="InterPro" id="IPR059030">
    <property type="entry name" value="TPR_Epg5_mid"/>
</dbReference>
<gene>
    <name evidence="3" type="primary">LOC113428764</name>
</gene>
<dbReference type="AlphaFoldDB" id="A0A6J1VVQ0"/>
<evidence type="ECO:0000259" key="1">
    <source>
        <dbReference type="Pfam" id="PF26103"/>
    </source>
</evidence>
<dbReference type="GO" id="GO:0005737">
    <property type="term" value="C:cytoplasm"/>
    <property type="evidence" value="ECO:0007669"/>
    <property type="project" value="TreeGrafter"/>
</dbReference>
<name>A0A6J1VVQ0_9SAUR</name>
<dbReference type="PANTHER" id="PTHR31139:SF4">
    <property type="entry name" value="ECTOPIC P GRANULES PROTEIN 5 HOMOLOG"/>
    <property type="match status" value="1"/>
</dbReference>
<dbReference type="InterPro" id="IPR051436">
    <property type="entry name" value="Autophagy-related_EPG5"/>
</dbReference>
<dbReference type="Proteomes" id="UP000504612">
    <property type="component" value="Unplaced"/>
</dbReference>
<dbReference type="RefSeq" id="XP_026547081.1">
    <property type="nucleotide sequence ID" value="XM_026691296.1"/>
</dbReference>
<accession>A0A6J1VVQ0</accession>
<keyword evidence="2" id="KW-1185">Reference proteome</keyword>
<dbReference type="PANTHER" id="PTHR31139">
    <property type="entry name" value="ECTOPIC P GRANULES PROTEIN 5 HOMOLOG"/>
    <property type="match status" value="1"/>
</dbReference>
<proteinExistence type="predicted"/>
<dbReference type="Pfam" id="PF26103">
    <property type="entry name" value="TPR_Epg5"/>
    <property type="match status" value="2"/>
</dbReference>
<evidence type="ECO:0000313" key="3">
    <source>
        <dbReference type="RefSeq" id="XP_026547081.1"/>
    </source>
</evidence>
<organism evidence="2 3">
    <name type="scientific">Notechis scutatus</name>
    <name type="common">mainland tiger snake</name>
    <dbReference type="NCBI Taxonomy" id="8663"/>
    <lineage>
        <taxon>Eukaryota</taxon>
        <taxon>Metazoa</taxon>
        <taxon>Chordata</taxon>
        <taxon>Craniata</taxon>
        <taxon>Vertebrata</taxon>
        <taxon>Euteleostomi</taxon>
        <taxon>Lepidosauria</taxon>
        <taxon>Squamata</taxon>
        <taxon>Bifurcata</taxon>
        <taxon>Unidentata</taxon>
        <taxon>Episquamata</taxon>
        <taxon>Toxicofera</taxon>
        <taxon>Serpentes</taxon>
        <taxon>Colubroidea</taxon>
        <taxon>Elapidae</taxon>
        <taxon>Hydrophiinae</taxon>
        <taxon>Notechis</taxon>
    </lineage>
</organism>
<reference evidence="3" key="1">
    <citation type="submission" date="2025-08" db="UniProtKB">
        <authorList>
            <consortium name="RefSeq"/>
        </authorList>
    </citation>
    <scope>IDENTIFICATION</scope>
</reference>
<dbReference type="KEGG" id="nss:113428764"/>
<feature type="domain" description="Epg5-like central TPR repeats" evidence="1">
    <location>
        <begin position="346"/>
        <end position="497"/>
    </location>
</feature>
<protein>
    <submittedName>
        <fullName evidence="3">Ectopic P granules protein 5 homolog</fullName>
    </submittedName>
</protein>
<dbReference type="GeneID" id="113428764"/>